<keyword evidence="6" id="KW-1185">Reference proteome</keyword>
<dbReference type="PROSITE" id="PS01028">
    <property type="entry name" value="DEHYDROQUINASE_I"/>
    <property type="match status" value="1"/>
</dbReference>
<feature type="binding site" evidence="4">
    <location>
        <position position="56"/>
    </location>
    <ligand>
        <name>3-dehydroquinate</name>
        <dbReference type="ChEBI" id="CHEBI:32364"/>
    </ligand>
</feature>
<comment type="caution">
    <text evidence="5">The sequence shown here is derived from an EMBL/GenBank/DDBJ whole genome shotgun (WGS) entry which is preliminary data.</text>
</comment>
<dbReference type="GO" id="GO:0009073">
    <property type="term" value="P:aromatic amino acid family biosynthetic process"/>
    <property type="evidence" value="ECO:0007669"/>
    <property type="project" value="UniProtKB-KW"/>
</dbReference>
<comment type="subunit">
    <text evidence="4">Homodimer.</text>
</comment>
<keyword evidence="3 4" id="KW-0704">Schiff base</keyword>
<comment type="pathway">
    <text evidence="4">Metabolic intermediate biosynthesis; chorismate biosynthesis; chorismate from D-erythrose 4-phosphate and phosphoenolpyruvate: step 3/7.</text>
</comment>
<dbReference type="CDD" id="cd00502">
    <property type="entry name" value="DHQase_I"/>
    <property type="match status" value="1"/>
</dbReference>
<comment type="function">
    <text evidence="4">Involved in the third step of the chorismate pathway, which leads to the biosynthesis of aromatic amino acids. Catalyzes the cis-dehydration of 3-dehydroquinate (DHQ) and introduces the first double bond of the aromatic ring to yield 3-dehydroshikimate.</text>
</comment>
<evidence type="ECO:0000256" key="1">
    <source>
        <dbReference type="ARBA" id="ARBA00001864"/>
    </source>
</evidence>
<feature type="binding site" evidence="4">
    <location>
        <position position="181"/>
    </location>
    <ligand>
        <name>3-dehydroquinate</name>
        <dbReference type="ChEBI" id="CHEBI:32364"/>
    </ligand>
</feature>
<dbReference type="Gene3D" id="3.20.20.70">
    <property type="entry name" value="Aldolase class I"/>
    <property type="match status" value="1"/>
</dbReference>
<dbReference type="InterPro" id="IPR050146">
    <property type="entry name" value="Type-I_3-dehydroquinase"/>
</dbReference>
<dbReference type="PANTHER" id="PTHR43699:SF1">
    <property type="entry name" value="3-DEHYDROQUINATE DEHYDRATASE"/>
    <property type="match status" value="1"/>
</dbReference>
<keyword evidence="4" id="KW-0057">Aromatic amino acid biosynthesis</keyword>
<dbReference type="Pfam" id="PF01487">
    <property type="entry name" value="DHquinase_I"/>
    <property type="match status" value="1"/>
</dbReference>
<dbReference type="Proteomes" id="UP001166304">
    <property type="component" value="Unassembled WGS sequence"/>
</dbReference>
<feature type="active site" description="Schiff-base intermediate with substrate" evidence="4">
    <location>
        <position position="140"/>
    </location>
</feature>
<comment type="caution">
    <text evidence="4">Lacks conserved residue(s) required for the propagation of feature annotation.</text>
</comment>
<evidence type="ECO:0000313" key="5">
    <source>
        <dbReference type="EMBL" id="MBV0902696.1"/>
    </source>
</evidence>
<evidence type="ECO:0000313" key="6">
    <source>
        <dbReference type="Proteomes" id="UP001166304"/>
    </source>
</evidence>
<keyword evidence="4" id="KW-0028">Amino-acid biosynthesis</keyword>
<dbReference type="InterPro" id="IPR018508">
    <property type="entry name" value="3-dehydroquinate_DH_AS"/>
</dbReference>
<dbReference type="PANTHER" id="PTHR43699">
    <property type="entry name" value="3-DEHYDROQUINATE DEHYDRATASE"/>
    <property type="match status" value="1"/>
</dbReference>
<comment type="catalytic activity">
    <reaction evidence="1 4">
        <text>3-dehydroquinate = 3-dehydroshikimate + H2O</text>
        <dbReference type="Rhea" id="RHEA:21096"/>
        <dbReference type="ChEBI" id="CHEBI:15377"/>
        <dbReference type="ChEBI" id="CHEBI:16630"/>
        <dbReference type="ChEBI" id="CHEBI:32364"/>
        <dbReference type="EC" id="4.2.1.10"/>
    </reaction>
</comment>
<comment type="similarity">
    <text evidence="4">Belongs to the type-I 3-dehydroquinase family.</text>
</comment>
<dbReference type="EC" id="4.2.1.10" evidence="4"/>
<proteinExistence type="inferred from homology"/>
<name>A0AA41KIC2_9EURY</name>
<dbReference type="InterPro" id="IPR013785">
    <property type="entry name" value="Aldolase_TIM"/>
</dbReference>
<keyword evidence="2 4" id="KW-0456">Lyase</keyword>
<feature type="active site" description="Proton donor/acceptor" evidence="4">
    <location>
        <position position="114"/>
    </location>
</feature>
<protein>
    <recommendedName>
        <fullName evidence="4">3-dehydroquinate dehydratase</fullName>
        <shortName evidence="4">3-dehydroquinase</shortName>
        <ecNumber evidence="4">4.2.1.10</ecNumber>
    </recommendedName>
    <alternativeName>
        <fullName evidence="4">Type I DHQase</fullName>
    </alternativeName>
    <alternativeName>
        <fullName evidence="4">Type I dehydroquinase</fullName>
        <shortName evidence="4">DHQ1</shortName>
    </alternativeName>
</protein>
<reference evidence="5" key="1">
    <citation type="submission" date="2021-06" db="EMBL/GenBank/DDBJ databases">
        <title>New haloarchaea isolates fom saline soil.</title>
        <authorList>
            <person name="Duran-Viseras A."/>
            <person name="Sanchez-Porro C.S."/>
            <person name="Ventosa A."/>
        </authorList>
    </citation>
    <scope>NUCLEOTIDE SEQUENCE</scope>
    <source>
        <strain evidence="5">JCM 18369</strain>
    </source>
</reference>
<dbReference type="HAMAP" id="MF_00214">
    <property type="entry name" value="AroD"/>
    <property type="match status" value="1"/>
</dbReference>
<organism evidence="5 6">
    <name type="scientific">Haloarcula salina</name>
    <dbReference type="NCBI Taxonomy" id="1429914"/>
    <lineage>
        <taxon>Archaea</taxon>
        <taxon>Methanobacteriati</taxon>
        <taxon>Methanobacteriota</taxon>
        <taxon>Stenosarchaea group</taxon>
        <taxon>Halobacteria</taxon>
        <taxon>Halobacteriales</taxon>
        <taxon>Haloarculaceae</taxon>
        <taxon>Haloarcula</taxon>
    </lineage>
</organism>
<dbReference type="AlphaFoldDB" id="A0AA41KIC2"/>
<accession>A0AA41KIC2</accession>
<dbReference type="GO" id="GO:0008652">
    <property type="term" value="P:amino acid biosynthetic process"/>
    <property type="evidence" value="ECO:0007669"/>
    <property type="project" value="UniProtKB-KW"/>
</dbReference>
<evidence type="ECO:0000256" key="3">
    <source>
        <dbReference type="ARBA" id="ARBA00023270"/>
    </source>
</evidence>
<feature type="binding site" evidence="4">
    <location>
        <begin position="29"/>
        <end position="31"/>
    </location>
    <ligand>
        <name>3-dehydroquinate</name>
        <dbReference type="ChEBI" id="CHEBI:32364"/>
    </ligand>
</feature>
<evidence type="ECO:0000256" key="4">
    <source>
        <dbReference type="HAMAP-Rule" id="MF_00214"/>
    </source>
</evidence>
<sequence>MKIDDFALAATTNDLTREPDARGVADLIEFRMDKATDPVEQIASYDGELPLIATNRTRWFGGKATDSGRLDDLFAASRFDAVEFVDIELEIARAKEWIVHEFRENDVQLIISHHDFEGTPDQDVLDAIIAQCAEYGDIAKVATFPRSNADALTLLDAVNTATQRGIDVAGISMGEIGSHTRVIAHLYGSKLGYAPLEGDDNDYAPGQIPLEKLRTLIDMTKNASAGEHLIDMLEAEEVAVPQELTLSD</sequence>
<dbReference type="InterPro" id="IPR001381">
    <property type="entry name" value="DHquinase_I"/>
</dbReference>
<dbReference type="GO" id="GO:0009423">
    <property type="term" value="P:chorismate biosynthetic process"/>
    <property type="evidence" value="ECO:0007669"/>
    <property type="project" value="UniProtKB-UniRule"/>
</dbReference>
<dbReference type="SUPFAM" id="SSF51569">
    <property type="entry name" value="Aldolase"/>
    <property type="match status" value="1"/>
</dbReference>
<evidence type="ECO:0000256" key="2">
    <source>
        <dbReference type="ARBA" id="ARBA00023239"/>
    </source>
</evidence>
<dbReference type="GO" id="GO:0003855">
    <property type="term" value="F:3-dehydroquinate dehydratase activity"/>
    <property type="evidence" value="ECO:0007669"/>
    <property type="project" value="UniProtKB-UniRule"/>
</dbReference>
<feature type="binding site" evidence="4">
    <location>
        <position position="207"/>
    </location>
    <ligand>
        <name>3-dehydroquinate</name>
        <dbReference type="ChEBI" id="CHEBI:32364"/>
    </ligand>
</feature>
<dbReference type="EMBL" id="JAHQXE010000004">
    <property type="protein sequence ID" value="MBV0902696.1"/>
    <property type="molecule type" value="Genomic_DNA"/>
</dbReference>
<dbReference type="GO" id="GO:0046279">
    <property type="term" value="P:3,4-dihydroxybenzoate biosynthetic process"/>
    <property type="evidence" value="ECO:0007669"/>
    <property type="project" value="UniProtKB-ARBA"/>
</dbReference>
<gene>
    <name evidence="4" type="primary">aroD</name>
    <name evidence="5" type="ORF">KTS37_12955</name>
</gene>